<evidence type="ECO:0000313" key="5">
    <source>
        <dbReference type="EMBL" id="KKK37822.1"/>
    </source>
</evidence>
<organism evidence="5 6">
    <name type="scientific">Mesobacillus campisalis</name>
    <dbReference type="NCBI Taxonomy" id="1408103"/>
    <lineage>
        <taxon>Bacteria</taxon>
        <taxon>Bacillati</taxon>
        <taxon>Bacillota</taxon>
        <taxon>Bacilli</taxon>
        <taxon>Bacillales</taxon>
        <taxon>Bacillaceae</taxon>
        <taxon>Mesobacillus</taxon>
    </lineage>
</organism>
<dbReference type="PRINTS" id="PR00081">
    <property type="entry name" value="GDHRDH"/>
</dbReference>
<comment type="similarity">
    <text evidence="1">Belongs to the short-chain dehydrogenases/reductases (SDR) family.</text>
</comment>
<dbReference type="NCBIfam" id="NF009466">
    <property type="entry name" value="PRK12826.1-2"/>
    <property type="match status" value="1"/>
</dbReference>
<comment type="caution">
    <text evidence="5">The sequence shown here is derived from an EMBL/GenBank/DDBJ whole genome shotgun (WGS) entry which is preliminary data.</text>
</comment>
<sequence>MTGRFAGKVAFVTGGSRGIGKGIVELFAREGAKVAFIDLDAQALEQTTAELKEKGVEVYSKVASVTDAEQIDQVAKEINDTLGSLDILVNNAGVIRDNLLFKMTDQDWDTVMDVHLKGSFLAARAAQKYMVENKYGRIINISSTSALGNRGQANYATAKAGLQGFTKTLAIELGRYGITANSVAPGFIETDMTKETARRIGIPFEELIKASVSQIPVGRSGKPEDIANAVAFFADEKSSFVNGQVIYVAGGPKT</sequence>
<protein>
    <submittedName>
        <fullName evidence="5">3-oxoacyl-ACP reductase</fullName>
    </submittedName>
</protein>
<dbReference type="InterPro" id="IPR020904">
    <property type="entry name" value="Sc_DH/Rdtase_CS"/>
</dbReference>
<dbReference type="EMBL" id="LAYY01000011">
    <property type="protein sequence ID" value="KKK37822.1"/>
    <property type="molecule type" value="Genomic_DNA"/>
</dbReference>
<dbReference type="Pfam" id="PF13561">
    <property type="entry name" value="adh_short_C2"/>
    <property type="match status" value="1"/>
</dbReference>
<dbReference type="Gene3D" id="3.40.50.720">
    <property type="entry name" value="NAD(P)-binding Rossmann-like Domain"/>
    <property type="match status" value="1"/>
</dbReference>
<keyword evidence="3" id="KW-0560">Oxidoreductase</keyword>
<name>A0A0M2SXX7_9BACI</name>
<dbReference type="PANTHER" id="PTHR42879">
    <property type="entry name" value="3-OXOACYL-(ACYL-CARRIER-PROTEIN) REDUCTASE"/>
    <property type="match status" value="1"/>
</dbReference>
<dbReference type="InterPro" id="IPR050259">
    <property type="entry name" value="SDR"/>
</dbReference>
<gene>
    <name evidence="5" type="ORF">WQ57_11635</name>
</gene>
<evidence type="ECO:0000259" key="4">
    <source>
        <dbReference type="SMART" id="SM00822"/>
    </source>
</evidence>
<dbReference type="InterPro" id="IPR057326">
    <property type="entry name" value="KR_dom"/>
</dbReference>
<evidence type="ECO:0000256" key="3">
    <source>
        <dbReference type="ARBA" id="ARBA00023002"/>
    </source>
</evidence>
<dbReference type="GO" id="GO:0016491">
    <property type="term" value="F:oxidoreductase activity"/>
    <property type="evidence" value="ECO:0007669"/>
    <property type="project" value="UniProtKB-KW"/>
</dbReference>
<dbReference type="PANTHER" id="PTHR42879:SF2">
    <property type="entry name" value="3-OXOACYL-[ACYL-CARRIER-PROTEIN] REDUCTASE FABG"/>
    <property type="match status" value="1"/>
</dbReference>
<dbReference type="RefSeq" id="WP_046523944.1">
    <property type="nucleotide sequence ID" value="NZ_LAYY01000011.1"/>
</dbReference>
<dbReference type="PATRIC" id="fig|1408103.3.peg.2621"/>
<dbReference type="GO" id="GO:0032787">
    <property type="term" value="P:monocarboxylic acid metabolic process"/>
    <property type="evidence" value="ECO:0007669"/>
    <property type="project" value="UniProtKB-ARBA"/>
</dbReference>
<keyword evidence="6" id="KW-1185">Reference proteome</keyword>
<dbReference type="PRINTS" id="PR00080">
    <property type="entry name" value="SDRFAMILY"/>
</dbReference>
<dbReference type="SMART" id="SM00822">
    <property type="entry name" value="PKS_KR"/>
    <property type="match status" value="1"/>
</dbReference>
<evidence type="ECO:0000256" key="1">
    <source>
        <dbReference type="ARBA" id="ARBA00006484"/>
    </source>
</evidence>
<reference evidence="5 6" key="1">
    <citation type="submission" date="2015-04" db="EMBL/GenBank/DDBJ databases">
        <title>Taxonomic description and genome sequence of Bacillus campisalis sp. nov., a novel member of the genus Bacillus isolated from solar saltern.</title>
        <authorList>
            <person name="Mathan Kumar R."/>
            <person name="Kaur G."/>
            <person name="Kumar A."/>
            <person name="Singh N.K."/>
            <person name="Kaur N."/>
            <person name="Kumar N."/>
            <person name="Mayilraj S."/>
        </authorList>
    </citation>
    <scope>NUCLEOTIDE SEQUENCE [LARGE SCALE GENOMIC DNA]</scope>
    <source>
        <strain evidence="5 6">SA2-6</strain>
    </source>
</reference>
<dbReference type="InterPro" id="IPR036291">
    <property type="entry name" value="NAD(P)-bd_dom_sf"/>
</dbReference>
<proteinExistence type="inferred from homology"/>
<dbReference type="FunFam" id="3.40.50.720:FF:000115">
    <property type="entry name" value="3-oxoacyl-[acyl-carrier-protein] reductase FabG"/>
    <property type="match status" value="1"/>
</dbReference>
<dbReference type="OrthoDB" id="9803333at2"/>
<dbReference type="Proteomes" id="UP000034166">
    <property type="component" value="Unassembled WGS sequence"/>
</dbReference>
<accession>A0A0M2SXX7</accession>
<keyword evidence="2" id="KW-0521">NADP</keyword>
<dbReference type="InterPro" id="IPR002347">
    <property type="entry name" value="SDR_fam"/>
</dbReference>
<evidence type="ECO:0000256" key="2">
    <source>
        <dbReference type="ARBA" id="ARBA00022857"/>
    </source>
</evidence>
<evidence type="ECO:0000313" key="6">
    <source>
        <dbReference type="Proteomes" id="UP000034166"/>
    </source>
</evidence>
<dbReference type="PROSITE" id="PS00061">
    <property type="entry name" value="ADH_SHORT"/>
    <property type="match status" value="1"/>
</dbReference>
<feature type="domain" description="Ketoreductase" evidence="4">
    <location>
        <begin position="8"/>
        <end position="186"/>
    </location>
</feature>
<dbReference type="SUPFAM" id="SSF51735">
    <property type="entry name" value="NAD(P)-binding Rossmann-fold domains"/>
    <property type="match status" value="1"/>
</dbReference>
<dbReference type="AlphaFoldDB" id="A0A0M2SXX7"/>